<feature type="transmembrane region" description="Helical" evidence="8">
    <location>
        <begin position="46"/>
        <end position="73"/>
    </location>
</feature>
<dbReference type="RefSeq" id="WP_021931503.1">
    <property type="nucleotide sequence ID" value="NZ_AP023322.1"/>
</dbReference>
<dbReference type="InterPro" id="IPR050539">
    <property type="entry name" value="ThrE_Dicarb/AminoAcid_Exp"/>
</dbReference>
<accession>A0A7G1HVP0</accession>
<protein>
    <submittedName>
        <fullName evidence="10">Membrane protein</fullName>
    </submittedName>
</protein>
<keyword evidence="3" id="KW-0997">Cell inner membrane</keyword>
<feature type="transmembrane region" description="Helical" evidence="8">
    <location>
        <begin position="85"/>
        <end position="110"/>
    </location>
</feature>
<name>A0A7G1HVP0_9BACT</name>
<evidence type="ECO:0000256" key="3">
    <source>
        <dbReference type="ARBA" id="ARBA00022519"/>
    </source>
</evidence>
<evidence type="ECO:0000256" key="7">
    <source>
        <dbReference type="ARBA" id="ARBA00034125"/>
    </source>
</evidence>
<evidence type="ECO:0000313" key="10">
    <source>
        <dbReference type="EMBL" id="BCI62862.1"/>
    </source>
</evidence>
<dbReference type="PANTHER" id="PTHR34390:SF1">
    <property type="entry name" value="SUCCINATE TRANSPORTER SUBUNIT YJJB-RELATED"/>
    <property type="match status" value="1"/>
</dbReference>
<evidence type="ECO:0000256" key="2">
    <source>
        <dbReference type="ARBA" id="ARBA00022475"/>
    </source>
</evidence>
<keyword evidence="2" id="KW-1003">Cell membrane</keyword>
<keyword evidence="4 8" id="KW-0812">Transmembrane</keyword>
<evidence type="ECO:0000256" key="6">
    <source>
        <dbReference type="ARBA" id="ARBA00023136"/>
    </source>
</evidence>
<sequence length="170" mass="18604">MIAIDILSDAFFAALAGIGFGAISDPPMRAFPSIAMLAAIGHACRYCLMTFLGFDIATASLFGAVIIGFGSLWLGGKIYCPMTVLYIPALLPMIPGKFAYNMVFSLLMFLQTMDTPAERAKYMEMFFSNGIVTSSVIFMLAVGATLPIFLLPHKAFSLTRHNVIRKRRRS</sequence>
<keyword evidence="5 8" id="KW-1133">Transmembrane helix</keyword>
<comment type="subcellular location">
    <subcellularLocation>
        <location evidence="1">Cell membrane</location>
        <topology evidence="1">Multi-pass membrane protein</topology>
    </subcellularLocation>
</comment>
<dbReference type="GO" id="GO:0015744">
    <property type="term" value="P:succinate transport"/>
    <property type="evidence" value="ECO:0007669"/>
    <property type="project" value="TreeGrafter"/>
</dbReference>
<organism evidence="10 11">
    <name type="scientific">Coprobacter secundus subsp. similis</name>
    <dbReference type="NCBI Taxonomy" id="2751153"/>
    <lineage>
        <taxon>Bacteria</taxon>
        <taxon>Pseudomonadati</taxon>
        <taxon>Bacteroidota</taxon>
        <taxon>Bacteroidia</taxon>
        <taxon>Bacteroidales</taxon>
        <taxon>Barnesiellaceae</taxon>
        <taxon>Coprobacter</taxon>
    </lineage>
</organism>
<proteinExistence type="inferred from homology"/>
<reference evidence="11" key="1">
    <citation type="submission" date="2020-07" db="EMBL/GenBank/DDBJ databases">
        <title>Complete genome sequencing of Coprobacter sp. strain 2CBH44.</title>
        <authorList>
            <person name="Sakamoto M."/>
            <person name="Murakami T."/>
            <person name="Mori H."/>
        </authorList>
    </citation>
    <scope>NUCLEOTIDE SEQUENCE [LARGE SCALE GENOMIC DNA]</scope>
    <source>
        <strain evidence="11">2CBH44</strain>
    </source>
</reference>
<keyword evidence="6 8" id="KW-0472">Membrane</keyword>
<comment type="similarity">
    <text evidence="7">Belongs to the ThrE exporter (TC 2.A.79) family.</text>
</comment>
<evidence type="ECO:0000256" key="4">
    <source>
        <dbReference type="ARBA" id="ARBA00022692"/>
    </source>
</evidence>
<dbReference type="InterPro" id="IPR024528">
    <property type="entry name" value="ThrE_2"/>
</dbReference>
<feature type="domain" description="Threonine/Serine exporter ThrE" evidence="9">
    <location>
        <begin position="10"/>
        <end position="148"/>
    </location>
</feature>
<dbReference type="EMBL" id="AP023322">
    <property type="protein sequence ID" value="BCI62862.1"/>
    <property type="molecule type" value="Genomic_DNA"/>
</dbReference>
<dbReference type="PANTHER" id="PTHR34390">
    <property type="entry name" value="UPF0442 PROTEIN YJJB-RELATED"/>
    <property type="match status" value="1"/>
</dbReference>
<evidence type="ECO:0000256" key="1">
    <source>
        <dbReference type="ARBA" id="ARBA00004651"/>
    </source>
</evidence>
<feature type="transmembrane region" description="Helical" evidence="8">
    <location>
        <begin position="6"/>
        <end position="25"/>
    </location>
</feature>
<dbReference type="Proteomes" id="UP000594042">
    <property type="component" value="Chromosome"/>
</dbReference>
<feature type="transmembrane region" description="Helical" evidence="8">
    <location>
        <begin position="131"/>
        <end position="151"/>
    </location>
</feature>
<evidence type="ECO:0000256" key="5">
    <source>
        <dbReference type="ARBA" id="ARBA00022989"/>
    </source>
</evidence>
<evidence type="ECO:0000256" key="8">
    <source>
        <dbReference type="SAM" id="Phobius"/>
    </source>
</evidence>
<dbReference type="GO" id="GO:0005886">
    <property type="term" value="C:plasma membrane"/>
    <property type="evidence" value="ECO:0007669"/>
    <property type="project" value="UniProtKB-SubCell"/>
</dbReference>
<evidence type="ECO:0000313" key="11">
    <source>
        <dbReference type="Proteomes" id="UP000594042"/>
    </source>
</evidence>
<gene>
    <name evidence="10" type="ORF">Cop2CBH44_12150</name>
</gene>
<evidence type="ECO:0000259" key="9">
    <source>
        <dbReference type="Pfam" id="PF12821"/>
    </source>
</evidence>
<dbReference type="AlphaFoldDB" id="A0A7G1HVP0"/>
<dbReference type="KEGG" id="copr:Cop2CBH44_12150"/>
<keyword evidence="11" id="KW-1185">Reference proteome</keyword>
<dbReference type="Pfam" id="PF12821">
    <property type="entry name" value="ThrE_2"/>
    <property type="match status" value="1"/>
</dbReference>